<dbReference type="EC" id="4.4.1.5" evidence="3"/>
<sequence>MKERLNITINKLQHVGILVTDIAVSEKFYSRFGFENVMQSPFAFEGGTGTCIMIRYKEIVIELYQMPAKQIDGIRSRNDGHIDHIAFDVDDIEAVFKTLKADGHIKVLEDAPVSLPFWKHGCKYFNILGPDKERLEFNQIEKG</sequence>
<keyword evidence="3" id="KW-0456">Lyase</keyword>
<accession>A0A839S945</accession>
<dbReference type="GO" id="GO:0004493">
    <property type="term" value="F:methylmalonyl-CoA epimerase activity"/>
    <property type="evidence" value="ECO:0007669"/>
    <property type="project" value="TreeGrafter"/>
</dbReference>
<reference evidence="3" key="1">
    <citation type="submission" date="2020-08" db="EMBL/GenBank/DDBJ databases">
        <title>Genomic Encyclopedia of Type Strains, Phase III (KMG-III): the genomes of soil and plant-associated and newly described type strains.</title>
        <authorList>
            <person name="Whitman W."/>
        </authorList>
    </citation>
    <scope>NUCLEOTIDE SEQUENCE [LARGE SCALE GENOMIC DNA]</scope>
    <source>
        <strain evidence="3">CECT 8628</strain>
    </source>
</reference>
<dbReference type="EMBL" id="JACHWX010000001">
    <property type="protein sequence ID" value="MBB3053864.1"/>
    <property type="molecule type" value="Genomic_DNA"/>
</dbReference>
<protein>
    <submittedName>
        <fullName evidence="3">Lactoylglutathione lyase</fullName>
        <ecNumber evidence="3">4.4.1.5</ecNumber>
    </submittedName>
</protein>
<keyword evidence="1" id="KW-0479">Metal-binding</keyword>
<evidence type="ECO:0000256" key="1">
    <source>
        <dbReference type="ARBA" id="ARBA00022723"/>
    </source>
</evidence>
<dbReference type="GO" id="GO:0004462">
    <property type="term" value="F:lactoylglutathione lyase activity"/>
    <property type="evidence" value="ECO:0007669"/>
    <property type="project" value="UniProtKB-EC"/>
</dbReference>
<name>A0A839S945_9SPHI</name>
<dbReference type="GO" id="GO:0046872">
    <property type="term" value="F:metal ion binding"/>
    <property type="evidence" value="ECO:0007669"/>
    <property type="project" value="UniProtKB-KW"/>
</dbReference>
<dbReference type="GO" id="GO:0046491">
    <property type="term" value="P:L-methylmalonyl-CoA metabolic process"/>
    <property type="evidence" value="ECO:0007669"/>
    <property type="project" value="TreeGrafter"/>
</dbReference>
<proteinExistence type="predicted"/>
<dbReference type="InterPro" id="IPR029068">
    <property type="entry name" value="Glyas_Bleomycin-R_OHBP_Dase"/>
</dbReference>
<evidence type="ECO:0000313" key="4">
    <source>
        <dbReference type="Proteomes" id="UP000539265"/>
    </source>
</evidence>
<dbReference type="InterPro" id="IPR037523">
    <property type="entry name" value="VOC_core"/>
</dbReference>
<dbReference type="InterPro" id="IPR051785">
    <property type="entry name" value="MMCE/EMCE_epimerase"/>
</dbReference>
<dbReference type="RefSeq" id="WP_157750540.1">
    <property type="nucleotide sequence ID" value="NZ_AP017313.1"/>
</dbReference>
<keyword evidence="4" id="KW-1185">Reference proteome</keyword>
<dbReference type="Gene3D" id="3.10.180.10">
    <property type="entry name" value="2,3-Dihydroxybiphenyl 1,2-Dioxygenase, domain 1"/>
    <property type="match status" value="1"/>
</dbReference>
<dbReference type="InterPro" id="IPR004360">
    <property type="entry name" value="Glyas_Fos-R_dOase_dom"/>
</dbReference>
<gene>
    <name evidence="3" type="ORF">FHS11_000268</name>
</gene>
<comment type="caution">
    <text evidence="3">The sequence shown here is derived from an EMBL/GenBank/DDBJ whole genome shotgun (WGS) entry which is preliminary data.</text>
</comment>
<dbReference type="OrthoDB" id="371072at2"/>
<dbReference type="PROSITE" id="PS00934">
    <property type="entry name" value="GLYOXALASE_I_1"/>
    <property type="match status" value="1"/>
</dbReference>
<evidence type="ECO:0000313" key="3">
    <source>
        <dbReference type="EMBL" id="MBB3053864.1"/>
    </source>
</evidence>
<dbReference type="PANTHER" id="PTHR43048">
    <property type="entry name" value="METHYLMALONYL-COA EPIMERASE"/>
    <property type="match status" value="1"/>
</dbReference>
<dbReference type="InterPro" id="IPR018146">
    <property type="entry name" value="Glyoxalase_1_CS"/>
</dbReference>
<dbReference type="PROSITE" id="PS51819">
    <property type="entry name" value="VOC"/>
    <property type="match status" value="1"/>
</dbReference>
<evidence type="ECO:0000259" key="2">
    <source>
        <dbReference type="PROSITE" id="PS51819"/>
    </source>
</evidence>
<dbReference type="Proteomes" id="UP000539265">
    <property type="component" value="Unassembled WGS sequence"/>
</dbReference>
<dbReference type="Pfam" id="PF00903">
    <property type="entry name" value="Glyoxalase"/>
    <property type="match status" value="1"/>
</dbReference>
<organism evidence="3 4">
    <name type="scientific">Mucilaginibacter gotjawali</name>
    <dbReference type="NCBI Taxonomy" id="1550579"/>
    <lineage>
        <taxon>Bacteria</taxon>
        <taxon>Pseudomonadati</taxon>
        <taxon>Bacteroidota</taxon>
        <taxon>Sphingobacteriia</taxon>
        <taxon>Sphingobacteriales</taxon>
        <taxon>Sphingobacteriaceae</taxon>
        <taxon>Mucilaginibacter</taxon>
    </lineage>
</organism>
<dbReference type="PANTHER" id="PTHR43048:SF3">
    <property type="entry name" value="METHYLMALONYL-COA EPIMERASE, MITOCHONDRIAL"/>
    <property type="match status" value="1"/>
</dbReference>
<dbReference type="SUPFAM" id="SSF54593">
    <property type="entry name" value="Glyoxalase/Bleomycin resistance protein/Dihydroxybiphenyl dioxygenase"/>
    <property type="match status" value="1"/>
</dbReference>
<feature type="domain" description="VOC" evidence="2">
    <location>
        <begin position="11"/>
        <end position="140"/>
    </location>
</feature>
<dbReference type="AlphaFoldDB" id="A0A839S945"/>